<dbReference type="GO" id="GO:0005524">
    <property type="term" value="F:ATP binding"/>
    <property type="evidence" value="ECO:0007669"/>
    <property type="project" value="UniProtKB-KW"/>
</dbReference>
<dbReference type="Pfam" id="PF08402">
    <property type="entry name" value="TOBE_2"/>
    <property type="match status" value="1"/>
</dbReference>
<comment type="caution">
    <text evidence="8">The sequence shown here is derived from an EMBL/GenBank/DDBJ whole genome shotgun (WGS) entry which is preliminary data.</text>
</comment>
<accession>A0ABS3S814</accession>
<evidence type="ECO:0000256" key="2">
    <source>
        <dbReference type="ARBA" id="ARBA00022475"/>
    </source>
</evidence>
<dbReference type="PROSITE" id="PS00211">
    <property type="entry name" value="ABC_TRANSPORTER_1"/>
    <property type="match status" value="1"/>
</dbReference>
<reference evidence="8 9" key="1">
    <citation type="submission" date="2021-03" db="EMBL/GenBank/DDBJ databases">
        <title>Actinomadura violae sp. nov., isolated from lichen in Thailand.</title>
        <authorList>
            <person name="Kanchanasin P."/>
            <person name="Saeng-In P."/>
            <person name="Phongsopitanun W."/>
            <person name="Yuki M."/>
            <person name="Kudo T."/>
            <person name="Ohkuma M."/>
            <person name="Tanasupawat S."/>
        </authorList>
    </citation>
    <scope>NUCLEOTIDE SEQUENCE [LARGE SCALE GENOMIC DNA]</scope>
    <source>
        <strain evidence="8 9">LCR2-06</strain>
    </source>
</reference>
<dbReference type="Gene3D" id="3.40.50.300">
    <property type="entry name" value="P-loop containing nucleotide triphosphate hydrolases"/>
    <property type="match status" value="1"/>
</dbReference>
<keyword evidence="9" id="KW-1185">Reference proteome</keyword>
<name>A0ABS3S814_9ACTN</name>
<keyword evidence="1" id="KW-0813">Transport</keyword>
<dbReference type="SMART" id="SM00382">
    <property type="entry name" value="AAA"/>
    <property type="match status" value="1"/>
</dbReference>
<keyword evidence="2" id="KW-1003">Cell membrane</keyword>
<keyword evidence="5" id="KW-1278">Translocase</keyword>
<sequence length="390" mass="42292">MSTVDTTTICLDVRDLVKDYPVDGASDHRAVGGVSLTIAEGEMYTLLGSSGCGKSTTLRCVAGLERPDSGRIELAGVPVVDQGVYVPTERRDIGMVFQSYAIWPHMSVFENVAFPLRVDGRRRTKKEVRRRVEEVLGTVRLADFASRSATQLSGGQQQRLALARALIREPRLLLLDEPLSNLDARLRDQMRVELRELQRRLNVTALFVTHDQAEALSMSSRIAVMDQGRIVQEGTPREIYQRPATRFVADFVGTANLLDAEVVERAADGWLLRTAAGVVRASCPDGTRVGDRVTMTFRPEDIRMHLSPPDAAAGGATMLAGTVDRVDFFGESVECQVSCGAAVLLVHRHPQAAPREGDTVHIELAAEGCAVLTDRGARLPAAAGPVAKAG</sequence>
<feature type="domain" description="ABC transporter" evidence="7">
    <location>
        <begin position="11"/>
        <end position="252"/>
    </location>
</feature>
<dbReference type="RefSeq" id="WP_208251752.1">
    <property type="nucleotide sequence ID" value="NZ_JAGEPF010000039.1"/>
</dbReference>
<dbReference type="PROSITE" id="PS50893">
    <property type="entry name" value="ABC_TRANSPORTER_2"/>
    <property type="match status" value="1"/>
</dbReference>
<keyword evidence="6" id="KW-0472">Membrane</keyword>
<dbReference type="Proteomes" id="UP000680206">
    <property type="component" value="Unassembled WGS sequence"/>
</dbReference>
<protein>
    <submittedName>
        <fullName evidence="8">ABC transporter ATP-binding protein</fullName>
    </submittedName>
</protein>
<dbReference type="InterPro" id="IPR017871">
    <property type="entry name" value="ABC_transporter-like_CS"/>
</dbReference>
<evidence type="ECO:0000256" key="1">
    <source>
        <dbReference type="ARBA" id="ARBA00022448"/>
    </source>
</evidence>
<dbReference type="PANTHER" id="PTHR43875:SF15">
    <property type="entry name" value="TREHALOSE IMPORT ATP-BINDING PROTEIN SUGC"/>
    <property type="match status" value="1"/>
</dbReference>
<dbReference type="InterPro" id="IPR003593">
    <property type="entry name" value="AAA+_ATPase"/>
</dbReference>
<organism evidence="8 9">
    <name type="scientific">Actinomadura violacea</name>
    <dbReference type="NCBI Taxonomy" id="2819934"/>
    <lineage>
        <taxon>Bacteria</taxon>
        <taxon>Bacillati</taxon>
        <taxon>Actinomycetota</taxon>
        <taxon>Actinomycetes</taxon>
        <taxon>Streptosporangiales</taxon>
        <taxon>Thermomonosporaceae</taxon>
        <taxon>Actinomadura</taxon>
    </lineage>
</organism>
<evidence type="ECO:0000256" key="4">
    <source>
        <dbReference type="ARBA" id="ARBA00022840"/>
    </source>
</evidence>
<dbReference type="Gene3D" id="2.40.50.100">
    <property type="match status" value="1"/>
</dbReference>
<keyword evidence="3" id="KW-0547">Nucleotide-binding</keyword>
<gene>
    <name evidence="8" type="ORF">J4709_45770</name>
</gene>
<dbReference type="SUPFAM" id="SSF52540">
    <property type="entry name" value="P-loop containing nucleoside triphosphate hydrolases"/>
    <property type="match status" value="1"/>
</dbReference>
<proteinExistence type="predicted"/>
<dbReference type="Pfam" id="PF00005">
    <property type="entry name" value="ABC_tran"/>
    <property type="match status" value="1"/>
</dbReference>
<dbReference type="InterPro" id="IPR027417">
    <property type="entry name" value="P-loop_NTPase"/>
</dbReference>
<dbReference type="InterPro" id="IPR013611">
    <property type="entry name" value="Transp-assoc_OB_typ2"/>
</dbReference>
<evidence type="ECO:0000259" key="7">
    <source>
        <dbReference type="PROSITE" id="PS50893"/>
    </source>
</evidence>
<evidence type="ECO:0000256" key="6">
    <source>
        <dbReference type="ARBA" id="ARBA00023136"/>
    </source>
</evidence>
<dbReference type="PANTHER" id="PTHR43875">
    <property type="entry name" value="MALTODEXTRIN IMPORT ATP-BINDING PROTEIN MSMX"/>
    <property type="match status" value="1"/>
</dbReference>
<evidence type="ECO:0000313" key="9">
    <source>
        <dbReference type="Proteomes" id="UP000680206"/>
    </source>
</evidence>
<keyword evidence="4 8" id="KW-0067">ATP-binding</keyword>
<dbReference type="SUPFAM" id="SSF50331">
    <property type="entry name" value="MOP-like"/>
    <property type="match status" value="1"/>
</dbReference>
<dbReference type="InterPro" id="IPR008995">
    <property type="entry name" value="Mo/tungstate-bd_C_term_dom"/>
</dbReference>
<evidence type="ECO:0000256" key="3">
    <source>
        <dbReference type="ARBA" id="ARBA00022741"/>
    </source>
</evidence>
<dbReference type="InterPro" id="IPR047641">
    <property type="entry name" value="ABC_transpr_MalK/UgpC-like"/>
</dbReference>
<evidence type="ECO:0000313" key="8">
    <source>
        <dbReference type="EMBL" id="MBO2464898.1"/>
    </source>
</evidence>
<evidence type="ECO:0000256" key="5">
    <source>
        <dbReference type="ARBA" id="ARBA00022967"/>
    </source>
</evidence>
<dbReference type="InterPro" id="IPR003439">
    <property type="entry name" value="ABC_transporter-like_ATP-bd"/>
</dbReference>
<dbReference type="EMBL" id="JAGEPF010000039">
    <property type="protein sequence ID" value="MBO2464898.1"/>
    <property type="molecule type" value="Genomic_DNA"/>
</dbReference>